<proteinExistence type="predicted"/>
<dbReference type="EMBL" id="CADCUN010000211">
    <property type="protein sequence ID" value="CAA9398982.1"/>
    <property type="molecule type" value="Genomic_DNA"/>
</dbReference>
<feature type="region of interest" description="Disordered" evidence="1">
    <location>
        <begin position="1"/>
        <end position="21"/>
    </location>
</feature>
<dbReference type="AlphaFoldDB" id="A0A6J4NYD5"/>
<gene>
    <name evidence="2" type="ORF">AVDCRST_MAG60-1977</name>
</gene>
<reference evidence="2" key="1">
    <citation type="submission" date="2020-02" db="EMBL/GenBank/DDBJ databases">
        <authorList>
            <person name="Meier V. D."/>
        </authorList>
    </citation>
    <scope>NUCLEOTIDE SEQUENCE</scope>
    <source>
        <strain evidence="2">AVDCRST_MAG60</strain>
    </source>
</reference>
<evidence type="ECO:0000313" key="2">
    <source>
        <dbReference type="EMBL" id="CAA9398982.1"/>
    </source>
</evidence>
<accession>A0A6J4NYD5</accession>
<feature type="non-terminal residue" evidence="2">
    <location>
        <position position="44"/>
    </location>
</feature>
<organism evidence="2">
    <name type="scientific">uncultured Nocardioides sp</name>
    <dbReference type="NCBI Taxonomy" id="198441"/>
    <lineage>
        <taxon>Bacteria</taxon>
        <taxon>Bacillati</taxon>
        <taxon>Actinomycetota</taxon>
        <taxon>Actinomycetes</taxon>
        <taxon>Propionibacteriales</taxon>
        <taxon>Nocardioidaceae</taxon>
        <taxon>Nocardioides</taxon>
        <taxon>environmental samples</taxon>
    </lineage>
</organism>
<protein>
    <submittedName>
        <fullName evidence="2">Uncharacterized protein</fullName>
    </submittedName>
</protein>
<name>A0A6J4NYD5_9ACTN</name>
<evidence type="ECO:0000256" key="1">
    <source>
        <dbReference type="SAM" id="MobiDB-lite"/>
    </source>
</evidence>
<sequence>PSRPSEPRSSSTGTKRSCRWWSTSSTRTDQCLSRTAVAPPYAPD</sequence>
<feature type="non-terminal residue" evidence="2">
    <location>
        <position position="1"/>
    </location>
</feature>
<feature type="compositionally biased region" description="Low complexity" evidence="1">
    <location>
        <begin position="7"/>
        <end position="21"/>
    </location>
</feature>